<dbReference type="EMBL" id="KZ857381">
    <property type="protein sequence ID" value="RDX56290.1"/>
    <property type="molecule type" value="Genomic_DNA"/>
</dbReference>
<feature type="compositionally biased region" description="Polar residues" evidence="1">
    <location>
        <begin position="1"/>
        <end position="10"/>
    </location>
</feature>
<evidence type="ECO:0000313" key="4">
    <source>
        <dbReference type="Proteomes" id="UP000256964"/>
    </source>
</evidence>
<evidence type="ECO:0000259" key="2">
    <source>
        <dbReference type="PROSITE" id="PS50181"/>
    </source>
</evidence>
<sequence>MPNGSMSHSPRASLMDVDAQPTPAGPEVVLNLTTEDRTILQALPLAEGQQWMLDRVAYHREYARMLSSMYNATAPIHRYLPPELLMEIFGRLEPEELQELKYLHVCRMWRELILRTAEFWVGMLRNPIRFPNGNTPGVQTDSESAWYQCFKLSLERSAPRDIFLTSQGFSEFAYTTVSLHAQRIASLSVELYPLDASRLFGLLRLGMPRLRTLVVSHLPGELASMDEPGGGTLPLLPQSRSSEAANLPSLHVLSIPSVLLTSISGGNLRSLTVGCAACKLCSEARRPSVDDLLTFLRRYPSLTSLRFLKTSEPDSNRRLTESGPVTLMQLHELTFEDTSSSWASDIMRRLTLPSDTIVKFRNRNKPLIPEKFRDLPAVHASDRLALEFRKEEDVHHGASLAVCEADASVGDISFVNVQVAVRESPGRHDTVGSVASTFASPSVRHLRVWIPTSSFRIDRTRTIQLLASFPSITRLTWKRQVPNDLFQALTSLTSAGGPICAGLEHLVVHWRLGSRTDETIFRGTCTLILSTLAHRASLGSRVRRFVFKCEGMKRMGPRFDAEREKDRLVQTFSTLADEVVVGLKLDTTD</sequence>
<dbReference type="SUPFAM" id="SSF81383">
    <property type="entry name" value="F-box domain"/>
    <property type="match status" value="1"/>
</dbReference>
<dbReference type="Proteomes" id="UP000256964">
    <property type="component" value="Unassembled WGS sequence"/>
</dbReference>
<dbReference type="STRING" id="139420.A0A371DUS0"/>
<evidence type="ECO:0000256" key="1">
    <source>
        <dbReference type="SAM" id="MobiDB-lite"/>
    </source>
</evidence>
<feature type="domain" description="F-box" evidence="2">
    <location>
        <begin position="74"/>
        <end position="123"/>
    </location>
</feature>
<dbReference type="InterPro" id="IPR036047">
    <property type="entry name" value="F-box-like_dom_sf"/>
</dbReference>
<dbReference type="InterPro" id="IPR001810">
    <property type="entry name" value="F-box_dom"/>
</dbReference>
<dbReference type="PROSITE" id="PS50181">
    <property type="entry name" value="FBOX"/>
    <property type="match status" value="1"/>
</dbReference>
<dbReference type="OrthoDB" id="2748248at2759"/>
<keyword evidence="4" id="KW-1185">Reference proteome</keyword>
<evidence type="ECO:0000313" key="3">
    <source>
        <dbReference type="EMBL" id="RDX56290.1"/>
    </source>
</evidence>
<gene>
    <name evidence="3" type="ORF">OH76DRAFT_1396638</name>
</gene>
<accession>A0A371DUS0</accession>
<proteinExistence type="predicted"/>
<organism evidence="3 4">
    <name type="scientific">Lentinus brumalis</name>
    <dbReference type="NCBI Taxonomy" id="2498619"/>
    <lineage>
        <taxon>Eukaryota</taxon>
        <taxon>Fungi</taxon>
        <taxon>Dikarya</taxon>
        <taxon>Basidiomycota</taxon>
        <taxon>Agaricomycotina</taxon>
        <taxon>Agaricomycetes</taxon>
        <taxon>Polyporales</taxon>
        <taxon>Polyporaceae</taxon>
        <taxon>Lentinus</taxon>
    </lineage>
</organism>
<dbReference type="Gene3D" id="1.20.1280.50">
    <property type="match status" value="1"/>
</dbReference>
<feature type="region of interest" description="Disordered" evidence="1">
    <location>
        <begin position="1"/>
        <end position="22"/>
    </location>
</feature>
<reference evidence="3 4" key="1">
    <citation type="journal article" date="2018" name="Biotechnol. Biofuels">
        <title>Integrative visual omics of the white-rot fungus Polyporus brumalis exposes the biotechnological potential of its oxidative enzymes for delignifying raw plant biomass.</title>
        <authorList>
            <person name="Miyauchi S."/>
            <person name="Rancon A."/>
            <person name="Drula E."/>
            <person name="Hage H."/>
            <person name="Chaduli D."/>
            <person name="Favel A."/>
            <person name="Grisel S."/>
            <person name="Henrissat B."/>
            <person name="Herpoel-Gimbert I."/>
            <person name="Ruiz-Duenas F.J."/>
            <person name="Chevret D."/>
            <person name="Hainaut M."/>
            <person name="Lin J."/>
            <person name="Wang M."/>
            <person name="Pangilinan J."/>
            <person name="Lipzen A."/>
            <person name="Lesage-Meessen L."/>
            <person name="Navarro D."/>
            <person name="Riley R."/>
            <person name="Grigoriev I.V."/>
            <person name="Zhou S."/>
            <person name="Raouche S."/>
            <person name="Rosso M.N."/>
        </authorList>
    </citation>
    <scope>NUCLEOTIDE SEQUENCE [LARGE SCALE GENOMIC DNA]</scope>
    <source>
        <strain evidence="3 4">BRFM 1820</strain>
    </source>
</reference>
<protein>
    <recommendedName>
        <fullName evidence="2">F-box domain-containing protein</fullName>
    </recommendedName>
</protein>
<name>A0A371DUS0_9APHY</name>
<dbReference type="AlphaFoldDB" id="A0A371DUS0"/>
<dbReference type="Pfam" id="PF12937">
    <property type="entry name" value="F-box-like"/>
    <property type="match status" value="1"/>
</dbReference>